<accession>A0A8S1E499</accession>
<evidence type="ECO:0000313" key="1">
    <source>
        <dbReference type="EMBL" id="CAB3385024.1"/>
    </source>
</evidence>
<evidence type="ECO:0000313" key="2">
    <source>
        <dbReference type="Proteomes" id="UP000494165"/>
    </source>
</evidence>
<comment type="caution">
    <text evidence="1">The sequence shown here is derived from an EMBL/GenBank/DDBJ whole genome shotgun (WGS) entry which is preliminary data.</text>
</comment>
<proteinExistence type="predicted"/>
<sequence>MGRVLGERGRRLASVSGFAGWRQSLHECSPQGSSFLRLEAEVFPFISVSPRFDPHFWIHFCPFFFIPSEQTHAGVGGARIKGKYHNSHTNVAINIYLCTVYSAKLQKCRK</sequence>
<dbReference type="EMBL" id="CADEPI010000386">
    <property type="protein sequence ID" value="CAB3385024.1"/>
    <property type="molecule type" value="Genomic_DNA"/>
</dbReference>
<name>A0A8S1E499_9INSE</name>
<gene>
    <name evidence="1" type="ORF">CLODIP_2_CD15231</name>
</gene>
<protein>
    <submittedName>
        <fullName evidence="1">Uncharacterized protein</fullName>
    </submittedName>
</protein>
<dbReference type="Proteomes" id="UP000494165">
    <property type="component" value="Unassembled WGS sequence"/>
</dbReference>
<keyword evidence="2" id="KW-1185">Reference proteome</keyword>
<organism evidence="1 2">
    <name type="scientific">Cloeon dipterum</name>
    <dbReference type="NCBI Taxonomy" id="197152"/>
    <lineage>
        <taxon>Eukaryota</taxon>
        <taxon>Metazoa</taxon>
        <taxon>Ecdysozoa</taxon>
        <taxon>Arthropoda</taxon>
        <taxon>Hexapoda</taxon>
        <taxon>Insecta</taxon>
        <taxon>Pterygota</taxon>
        <taxon>Palaeoptera</taxon>
        <taxon>Ephemeroptera</taxon>
        <taxon>Pisciforma</taxon>
        <taxon>Baetidae</taxon>
        <taxon>Cloeon</taxon>
    </lineage>
</organism>
<dbReference type="AlphaFoldDB" id="A0A8S1E499"/>
<reference evidence="1 2" key="1">
    <citation type="submission" date="2020-04" db="EMBL/GenBank/DDBJ databases">
        <authorList>
            <person name="Alioto T."/>
            <person name="Alioto T."/>
            <person name="Gomez Garrido J."/>
        </authorList>
    </citation>
    <scope>NUCLEOTIDE SEQUENCE [LARGE SCALE GENOMIC DNA]</scope>
</reference>